<protein>
    <submittedName>
        <fullName evidence="2">Uncharacterized protein</fullName>
    </submittedName>
</protein>
<feature type="compositionally biased region" description="Polar residues" evidence="1">
    <location>
        <begin position="74"/>
        <end position="88"/>
    </location>
</feature>
<evidence type="ECO:0000313" key="2">
    <source>
        <dbReference type="EMBL" id="KAK1379657.1"/>
    </source>
</evidence>
<dbReference type="EMBL" id="JAUIZM010000006">
    <property type="protein sequence ID" value="KAK1379657.1"/>
    <property type="molecule type" value="Genomic_DNA"/>
</dbReference>
<name>A0AAD8I5S6_9APIA</name>
<dbReference type="AlphaFoldDB" id="A0AAD8I5S6"/>
<feature type="region of interest" description="Disordered" evidence="1">
    <location>
        <begin position="67"/>
        <end position="110"/>
    </location>
</feature>
<reference evidence="2" key="1">
    <citation type="submission" date="2023-02" db="EMBL/GenBank/DDBJ databases">
        <title>Genome of toxic invasive species Heracleum sosnowskyi carries increased number of genes despite the absence of recent whole-genome duplications.</title>
        <authorList>
            <person name="Schelkunov M."/>
            <person name="Shtratnikova V."/>
            <person name="Makarenko M."/>
            <person name="Klepikova A."/>
            <person name="Omelchenko D."/>
            <person name="Novikova G."/>
            <person name="Obukhova E."/>
            <person name="Bogdanov V."/>
            <person name="Penin A."/>
            <person name="Logacheva M."/>
        </authorList>
    </citation>
    <scope>NUCLEOTIDE SEQUENCE</scope>
    <source>
        <strain evidence="2">Hsosn_3</strain>
        <tissue evidence="2">Leaf</tissue>
    </source>
</reference>
<proteinExistence type="predicted"/>
<feature type="compositionally biased region" description="Polar residues" evidence="1">
    <location>
        <begin position="101"/>
        <end position="110"/>
    </location>
</feature>
<evidence type="ECO:0000256" key="1">
    <source>
        <dbReference type="SAM" id="MobiDB-lite"/>
    </source>
</evidence>
<dbReference type="Proteomes" id="UP001237642">
    <property type="component" value="Unassembled WGS sequence"/>
</dbReference>
<gene>
    <name evidence="2" type="ORF">POM88_026401</name>
</gene>
<sequence length="110" mass="12198">MANANSGFSLGNIRVFFRCCPFSKAETSMSYSTMHSRMENLESLAWEIQKTQFQFDRIYTPTIKVTRSPVDTPIPSTASEGTQNQSVSPDADVPLMGNEVGRSTPNTINQ</sequence>
<reference evidence="2" key="2">
    <citation type="submission" date="2023-05" db="EMBL/GenBank/DDBJ databases">
        <authorList>
            <person name="Schelkunov M.I."/>
        </authorList>
    </citation>
    <scope>NUCLEOTIDE SEQUENCE</scope>
    <source>
        <strain evidence="2">Hsosn_3</strain>
        <tissue evidence="2">Leaf</tissue>
    </source>
</reference>
<comment type="caution">
    <text evidence="2">The sequence shown here is derived from an EMBL/GenBank/DDBJ whole genome shotgun (WGS) entry which is preliminary data.</text>
</comment>
<evidence type="ECO:0000313" key="3">
    <source>
        <dbReference type="Proteomes" id="UP001237642"/>
    </source>
</evidence>
<accession>A0AAD8I5S6</accession>
<organism evidence="2 3">
    <name type="scientific">Heracleum sosnowskyi</name>
    <dbReference type="NCBI Taxonomy" id="360622"/>
    <lineage>
        <taxon>Eukaryota</taxon>
        <taxon>Viridiplantae</taxon>
        <taxon>Streptophyta</taxon>
        <taxon>Embryophyta</taxon>
        <taxon>Tracheophyta</taxon>
        <taxon>Spermatophyta</taxon>
        <taxon>Magnoliopsida</taxon>
        <taxon>eudicotyledons</taxon>
        <taxon>Gunneridae</taxon>
        <taxon>Pentapetalae</taxon>
        <taxon>asterids</taxon>
        <taxon>campanulids</taxon>
        <taxon>Apiales</taxon>
        <taxon>Apiaceae</taxon>
        <taxon>Apioideae</taxon>
        <taxon>apioid superclade</taxon>
        <taxon>Tordylieae</taxon>
        <taxon>Tordyliinae</taxon>
        <taxon>Heracleum</taxon>
    </lineage>
</organism>
<keyword evidence="3" id="KW-1185">Reference proteome</keyword>